<evidence type="ECO:0000313" key="1">
    <source>
        <dbReference type="EMBL" id="MBL0404468.1"/>
    </source>
</evidence>
<name>A0A936ZH54_9HYPH</name>
<sequence>MFQVDRKTITFRHSLHSEVIDTLKHAGIVCLETADVLVSVISLLANYQEEGHSLSPDVFVCNSIRDLVQRVGTAEFVFLGKAPLNGGAAQRALKEAAPLATGNWAIFLERGSQSELHYGLFTGSTDPSALTLVETALETPDPAFPVLMARQLGPNRVEIRSNASRSRCFHFHGEEGSAHQGDEELASLAACIASGVSEELMSVFPGMMKRVLAEAIQKSHGTLIAVVPNSATAIPNVLHDMVVLNPIIDFAGRLLRHREDALSGASLSSLQAAAQLIQGMISSDGITVFKQGGHVLGFRAFVQSKPAAAGVVGGARTRAFQALSEHVGGEFSAAFFRSQDGVTKLKLSEAEPKV</sequence>
<organism evidence="1 2">
    <name type="scientific">Microvirga aerilata</name>
    <dbReference type="NCBI Taxonomy" id="670292"/>
    <lineage>
        <taxon>Bacteria</taxon>
        <taxon>Pseudomonadati</taxon>
        <taxon>Pseudomonadota</taxon>
        <taxon>Alphaproteobacteria</taxon>
        <taxon>Hyphomicrobiales</taxon>
        <taxon>Methylobacteriaceae</taxon>
        <taxon>Microvirga</taxon>
    </lineage>
</organism>
<evidence type="ECO:0000313" key="2">
    <source>
        <dbReference type="Proteomes" id="UP000605848"/>
    </source>
</evidence>
<proteinExistence type="predicted"/>
<accession>A0A936ZH54</accession>
<keyword evidence="2" id="KW-1185">Reference proteome</keyword>
<dbReference type="AlphaFoldDB" id="A0A936ZH54"/>
<dbReference type="EMBL" id="JAEQMY010000012">
    <property type="protein sequence ID" value="MBL0404468.1"/>
    <property type="molecule type" value="Genomic_DNA"/>
</dbReference>
<reference evidence="1" key="1">
    <citation type="submission" date="2021-01" db="EMBL/GenBank/DDBJ databases">
        <title>Microvirga sp.</title>
        <authorList>
            <person name="Kim M.K."/>
        </authorList>
    </citation>
    <scope>NUCLEOTIDE SEQUENCE</scope>
    <source>
        <strain evidence="1">5420S-16</strain>
    </source>
</reference>
<gene>
    <name evidence="1" type="ORF">JKG68_10865</name>
</gene>
<comment type="caution">
    <text evidence="1">The sequence shown here is derived from an EMBL/GenBank/DDBJ whole genome shotgun (WGS) entry which is preliminary data.</text>
</comment>
<protein>
    <submittedName>
        <fullName evidence="1">Uncharacterized protein</fullName>
    </submittedName>
</protein>
<dbReference type="Proteomes" id="UP000605848">
    <property type="component" value="Unassembled WGS sequence"/>
</dbReference>
<dbReference type="RefSeq" id="WP_202059174.1">
    <property type="nucleotide sequence ID" value="NZ_JAEQMY010000012.1"/>
</dbReference>